<dbReference type="WBParaSite" id="jg15394">
    <property type="protein sequence ID" value="jg15394"/>
    <property type="gene ID" value="jg15394"/>
</dbReference>
<evidence type="ECO:0000313" key="2">
    <source>
        <dbReference type="WBParaSite" id="jg15394"/>
    </source>
</evidence>
<dbReference type="Proteomes" id="UP000887574">
    <property type="component" value="Unplaced"/>
</dbReference>
<dbReference type="AlphaFoldDB" id="A0A915D4T3"/>
<accession>A0A915D4T3</accession>
<evidence type="ECO:0000313" key="1">
    <source>
        <dbReference type="Proteomes" id="UP000887574"/>
    </source>
</evidence>
<name>A0A915D4T3_9BILA</name>
<protein>
    <submittedName>
        <fullName evidence="2">Uncharacterized protein</fullName>
    </submittedName>
</protein>
<sequence>MLPVLVRKNSCTGTRTGTDLRKFSHRHLHRHHFGAVRQPCRYITGRSICSCTSLFLKQKCTMATSTQANVGPKSTTYVGTYHAIVTSLTLPQPSFPDFGTRPNDTSGLSNLLVAHVLSSNDFLSGHVLEFPSTAAIASLSFLPFTSSKTISTSSTRASHRVLSIPQLLTCN</sequence>
<reference evidence="2" key="1">
    <citation type="submission" date="2022-11" db="UniProtKB">
        <authorList>
            <consortium name="WormBaseParasite"/>
        </authorList>
    </citation>
    <scope>IDENTIFICATION</scope>
</reference>
<keyword evidence="1" id="KW-1185">Reference proteome</keyword>
<proteinExistence type="predicted"/>
<organism evidence="1 2">
    <name type="scientific">Ditylenchus dipsaci</name>
    <dbReference type="NCBI Taxonomy" id="166011"/>
    <lineage>
        <taxon>Eukaryota</taxon>
        <taxon>Metazoa</taxon>
        <taxon>Ecdysozoa</taxon>
        <taxon>Nematoda</taxon>
        <taxon>Chromadorea</taxon>
        <taxon>Rhabditida</taxon>
        <taxon>Tylenchina</taxon>
        <taxon>Tylenchomorpha</taxon>
        <taxon>Sphaerularioidea</taxon>
        <taxon>Anguinidae</taxon>
        <taxon>Anguininae</taxon>
        <taxon>Ditylenchus</taxon>
    </lineage>
</organism>